<dbReference type="STRING" id="1127673.GLIP_2228"/>
<dbReference type="Proteomes" id="UP000006334">
    <property type="component" value="Unassembled WGS sequence"/>
</dbReference>
<keyword evidence="1" id="KW-0472">Membrane</keyword>
<protein>
    <submittedName>
        <fullName evidence="2">Uncharacterized protein</fullName>
    </submittedName>
</protein>
<keyword evidence="1" id="KW-0812">Transmembrane</keyword>
<organism evidence="2 3">
    <name type="scientific">Aliiglaciecola lipolytica E3</name>
    <dbReference type="NCBI Taxonomy" id="1127673"/>
    <lineage>
        <taxon>Bacteria</taxon>
        <taxon>Pseudomonadati</taxon>
        <taxon>Pseudomonadota</taxon>
        <taxon>Gammaproteobacteria</taxon>
        <taxon>Alteromonadales</taxon>
        <taxon>Alteromonadaceae</taxon>
        <taxon>Aliiglaciecola</taxon>
    </lineage>
</organism>
<accession>K6XT66</accession>
<feature type="transmembrane region" description="Helical" evidence="1">
    <location>
        <begin position="6"/>
        <end position="25"/>
    </location>
</feature>
<keyword evidence="1" id="KW-1133">Transmembrane helix</keyword>
<name>K6XT66_9ALTE</name>
<evidence type="ECO:0000313" key="2">
    <source>
        <dbReference type="EMBL" id="GAC14856.1"/>
    </source>
</evidence>
<gene>
    <name evidence="2" type="ORF">GLIP_2228</name>
</gene>
<proteinExistence type="predicted"/>
<dbReference type="EMBL" id="BAEN01000041">
    <property type="protein sequence ID" value="GAC14856.1"/>
    <property type="molecule type" value="Genomic_DNA"/>
</dbReference>
<evidence type="ECO:0000256" key="1">
    <source>
        <dbReference type="SAM" id="Phobius"/>
    </source>
</evidence>
<keyword evidence="3" id="KW-1185">Reference proteome</keyword>
<dbReference type="AlphaFoldDB" id="K6XT66"/>
<comment type="caution">
    <text evidence="2">The sequence shown here is derived from an EMBL/GenBank/DDBJ whole genome shotgun (WGS) entry which is preliminary data.</text>
</comment>
<sequence>MCYEIYFVDAIQILFFIALFTALHLQSQLNGWIITLKLTVWQAIKILNLI</sequence>
<evidence type="ECO:0000313" key="3">
    <source>
        <dbReference type="Proteomes" id="UP000006334"/>
    </source>
</evidence>
<reference evidence="2 3" key="1">
    <citation type="journal article" date="2017" name="Antonie Van Leeuwenhoek">
        <title>Rhizobium rhizosphaerae sp. nov., a novel species isolated from rice rhizosphere.</title>
        <authorList>
            <person name="Zhao J.J."/>
            <person name="Zhang J."/>
            <person name="Zhang R.J."/>
            <person name="Zhang C.W."/>
            <person name="Yin H.Q."/>
            <person name="Zhang X.X."/>
        </authorList>
    </citation>
    <scope>NUCLEOTIDE SEQUENCE [LARGE SCALE GENOMIC DNA]</scope>
    <source>
        <strain evidence="2 3">E3</strain>
    </source>
</reference>